<dbReference type="Proteomes" id="UP001055115">
    <property type="component" value="Unassembled WGS sequence"/>
</dbReference>
<comment type="caution">
    <text evidence="7">The sequence shown here is derived from an EMBL/GenBank/DDBJ whole genome shotgun (WGS) entry which is preliminary data.</text>
</comment>
<sequence length="291" mass="32622">MILARRPPRFALIVALTCAALLLLYNPYRLSPSTPAPAPALLQHNVQFRPSSFNWSTAKLFYPVSTPLTPLPTGKPLNLPSVQHDFGAKNPHPEAPKRQKAVRDVFKKSYGSYKRYAWTRDELTPVSLSGKDTFGGWAASLVDSLNTLWIMGFRNEFYTAAEVAAQLDWAKTTKQSANMFKTTIRHLGGLLSAYDLSSEVTLLEKAKELGDMLYMGFNTPNRIPGFWINFKDAKKGSQLASAHDPSASPYSLSLKFTQLSQLTSNIKYFNTINHISRFLERTQYQSRLPGI</sequence>
<dbReference type="GO" id="GO:0005783">
    <property type="term" value="C:endoplasmic reticulum"/>
    <property type="evidence" value="ECO:0007669"/>
    <property type="project" value="TreeGrafter"/>
</dbReference>
<dbReference type="RefSeq" id="XP_049127366.1">
    <property type="nucleotide sequence ID" value="XM_049271409.1"/>
</dbReference>
<dbReference type="Gene3D" id="1.50.10.10">
    <property type="match status" value="1"/>
</dbReference>
<evidence type="ECO:0000256" key="6">
    <source>
        <dbReference type="RuleBase" id="RU361193"/>
    </source>
</evidence>
<dbReference type="EC" id="3.2.1.-" evidence="6"/>
<dbReference type="GeneID" id="73325999"/>
<dbReference type="Pfam" id="PF01532">
    <property type="entry name" value="Glyco_hydro_47"/>
    <property type="match status" value="1"/>
</dbReference>
<keyword evidence="8" id="KW-1185">Reference proteome</keyword>
<dbReference type="InterPro" id="IPR012341">
    <property type="entry name" value="6hp_glycosidase-like_sf"/>
</dbReference>
<keyword evidence="6" id="KW-0326">Glycosidase</keyword>
<protein>
    <recommendedName>
        <fullName evidence="6">alpha-1,2-Mannosidase</fullName>
        <ecNumber evidence="6">3.2.1.-</ecNumber>
    </recommendedName>
</protein>
<dbReference type="GO" id="GO:0036503">
    <property type="term" value="P:ERAD pathway"/>
    <property type="evidence" value="ECO:0007669"/>
    <property type="project" value="UniProtKB-ARBA"/>
</dbReference>
<organism evidence="7 8">
    <name type="scientific">Colletotrichum spaethianum</name>
    <dbReference type="NCBI Taxonomy" id="700344"/>
    <lineage>
        <taxon>Eukaryota</taxon>
        <taxon>Fungi</taxon>
        <taxon>Dikarya</taxon>
        <taxon>Ascomycota</taxon>
        <taxon>Pezizomycotina</taxon>
        <taxon>Sordariomycetes</taxon>
        <taxon>Hypocreomycetidae</taxon>
        <taxon>Glomerellales</taxon>
        <taxon>Glomerellaceae</taxon>
        <taxon>Colletotrichum</taxon>
        <taxon>Colletotrichum spaethianum species complex</taxon>
    </lineage>
</organism>
<evidence type="ECO:0000256" key="1">
    <source>
        <dbReference type="ARBA" id="ARBA00001913"/>
    </source>
</evidence>
<dbReference type="GO" id="GO:0005975">
    <property type="term" value="P:carbohydrate metabolic process"/>
    <property type="evidence" value="ECO:0007669"/>
    <property type="project" value="InterPro"/>
</dbReference>
<gene>
    <name evidence="7" type="ORF">ColSpa_05197</name>
</gene>
<name>A0AA37LAX9_9PEZI</name>
<keyword evidence="5" id="KW-1015">Disulfide bond</keyword>
<comment type="pathway">
    <text evidence="2">Protein modification; protein glycosylation.</text>
</comment>
<evidence type="ECO:0000313" key="7">
    <source>
        <dbReference type="EMBL" id="GKT45016.1"/>
    </source>
</evidence>
<dbReference type="EMBL" id="BQXU01000011">
    <property type="protein sequence ID" value="GKT45016.1"/>
    <property type="molecule type" value="Genomic_DNA"/>
</dbReference>
<dbReference type="PANTHER" id="PTHR11742:SF89">
    <property type="entry name" value="ALPHA-1,2-MANNOSIDASE"/>
    <property type="match status" value="1"/>
</dbReference>
<dbReference type="PRINTS" id="PR00747">
    <property type="entry name" value="GLYHDRLASE47"/>
</dbReference>
<dbReference type="InterPro" id="IPR001382">
    <property type="entry name" value="Glyco_hydro_47"/>
</dbReference>
<evidence type="ECO:0000256" key="5">
    <source>
        <dbReference type="ARBA" id="ARBA00023157"/>
    </source>
</evidence>
<keyword evidence="4 6" id="KW-0378">Hydrolase</keyword>
<dbReference type="InterPro" id="IPR050749">
    <property type="entry name" value="Glycosyl_Hydrolase_47"/>
</dbReference>
<evidence type="ECO:0000256" key="3">
    <source>
        <dbReference type="ARBA" id="ARBA00007658"/>
    </source>
</evidence>
<dbReference type="GO" id="GO:0004571">
    <property type="term" value="F:mannosyl-oligosaccharide 1,2-alpha-mannosidase activity"/>
    <property type="evidence" value="ECO:0007669"/>
    <property type="project" value="InterPro"/>
</dbReference>
<dbReference type="GO" id="GO:0016020">
    <property type="term" value="C:membrane"/>
    <property type="evidence" value="ECO:0007669"/>
    <property type="project" value="InterPro"/>
</dbReference>
<comment type="similarity">
    <text evidence="3 6">Belongs to the glycosyl hydrolase 47 family.</text>
</comment>
<evidence type="ECO:0000256" key="2">
    <source>
        <dbReference type="ARBA" id="ARBA00004922"/>
    </source>
</evidence>
<reference evidence="7 8" key="1">
    <citation type="submission" date="2022-03" db="EMBL/GenBank/DDBJ databases">
        <title>Genome data of Colletotrichum spp.</title>
        <authorList>
            <person name="Utami Y.D."/>
            <person name="Hiruma K."/>
        </authorList>
    </citation>
    <scope>NUCLEOTIDE SEQUENCE [LARGE SCALE GENOMIC DNA]</scope>
    <source>
        <strain evidence="7 8">MAFF 239500</strain>
    </source>
</reference>
<accession>A0AA37LAX9</accession>
<dbReference type="GO" id="GO:0005509">
    <property type="term" value="F:calcium ion binding"/>
    <property type="evidence" value="ECO:0007669"/>
    <property type="project" value="InterPro"/>
</dbReference>
<dbReference type="AlphaFoldDB" id="A0AA37LAX9"/>
<evidence type="ECO:0000256" key="4">
    <source>
        <dbReference type="ARBA" id="ARBA00022801"/>
    </source>
</evidence>
<comment type="cofactor">
    <cofactor evidence="1">
        <name>Ca(2+)</name>
        <dbReference type="ChEBI" id="CHEBI:29108"/>
    </cofactor>
</comment>
<evidence type="ECO:0000313" key="8">
    <source>
        <dbReference type="Proteomes" id="UP001055115"/>
    </source>
</evidence>
<proteinExistence type="inferred from homology"/>
<dbReference type="SUPFAM" id="SSF48225">
    <property type="entry name" value="Seven-hairpin glycosidases"/>
    <property type="match status" value="1"/>
</dbReference>
<dbReference type="InterPro" id="IPR036026">
    <property type="entry name" value="Seven-hairpin_glycosidases"/>
</dbReference>
<dbReference type="PANTHER" id="PTHR11742">
    <property type="entry name" value="MANNOSYL-OLIGOSACCHARIDE ALPHA-1,2-MANNOSIDASE-RELATED"/>
    <property type="match status" value="1"/>
</dbReference>